<evidence type="ECO:0000313" key="3">
    <source>
        <dbReference type="EMBL" id="MBZ0155096.1"/>
    </source>
</evidence>
<comment type="caution">
    <text evidence="3">The sequence shown here is derived from an EMBL/GenBank/DDBJ whole genome shotgun (WGS) entry which is preliminary data.</text>
</comment>
<protein>
    <submittedName>
        <fullName evidence="3">SDR family oxidoreductase</fullName>
    </submittedName>
</protein>
<feature type="domain" description="NAD-dependent epimerase/dehydratase" evidence="2">
    <location>
        <begin position="4"/>
        <end position="244"/>
    </location>
</feature>
<proteinExistence type="inferred from homology"/>
<dbReference type="Gene3D" id="3.40.50.720">
    <property type="entry name" value="NAD(P)-binding Rossmann-like Domain"/>
    <property type="match status" value="1"/>
</dbReference>
<dbReference type="Pfam" id="PF01370">
    <property type="entry name" value="Epimerase"/>
    <property type="match status" value="1"/>
</dbReference>
<dbReference type="PRINTS" id="PR01713">
    <property type="entry name" value="NUCEPIMERASE"/>
</dbReference>
<evidence type="ECO:0000256" key="1">
    <source>
        <dbReference type="ARBA" id="ARBA00007637"/>
    </source>
</evidence>
<dbReference type="Gene3D" id="3.90.25.10">
    <property type="entry name" value="UDP-galactose 4-epimerase, domain 1"/>
    <property type="match status" value="1"/>
</dbReference>
<dbReference type="CDD" id="cd05256">
    <property type="entry name" value="UDP_AE_SDR_e"/>
    <property type="match status" value="1"/>
</dbReference>
<dbReference type="EMBL" id="JAIOIV010000018">
    <property type="protein sequence ID" value="MBZ0155096.1"/>
    <property type="molecule type" value="Genomic_DNA"/>
</dbReference>
<sequence>MENVLITGGAGFIGSNIAEEMVRRGYRVVILDDFSTGRMENIEALLQEGKATLVRGSILDRDLVRQTLYTHAISRISHQAARPSVAKSVKDPVKTSEVNITGTTTLFHAAAECGCRRVVFASSSSVYGDTPELPKRENMSYSPQSPYAVSKAAKELLGRVFSRLYGMEVIGLRYFNVYGRRQDPGSDYAAVIPKFISRALAGEPLPVEGDGLQTRDFSYIDDVVEANISALTREDLSGGVFNIACGSRISVLDLAKLILSITGSRSSLTYLPARQGDVRDSLADIAQAREFLGFSPKYAIRSGLEKTIQWYAALGRKPCAA</sequence>
<evidence type="ECO:0000313" key="4">
    <source>
        <dbReference type="Proteomes" id="UP000705867"/>
    </source>
</evidence>
<dbReference type="AlphaFoldDB" id="A0A953J2L5"/>
<reference evidence="3" key="2">
    <citation type="submission" date="2021-08" db="EMBL/GenBank/DDBJ databases">
        <authorList>
            <person name="Dalcin Martins P."/>
        </authorList>
    </citation>
    <scope>NUCLEOTIDE SEQUENCE</scope>
    <source>
        <strain evidence="3">MAG_39</strain>
    </source>
</reference>
<reference evidence="3" key="1">
    <citation type="journal article" date="2021" name="bioRxiv">
        <title>Unraveling nitrogen, sulfur and carbon metabolic pathways and microbial community transcriptional responses to substrate deprivation and toxicity stresses in a bioreactor mimicking anoxic brackish coastal sediment conditions.</title>
        <authorList>
            <person name="Martins P.D."/>
            <person name="Echeveste M.J."/>
            <person name="Arshad A."/>
            <person name="Kurth J."/>
            <person name="Ouboter H."/>
            <person name="Jetten M.S.M."/>
            <person name="Welte C.U."/>
        </authorList>
    </citation>
    <scope>NUCLEOTIDE SEQUENCE</scope>
    <source>
        <strain evidence="3">MAG_39</strain>
    </source>
</reference>
<organism evidence="3 4">
    <name type="scientific">Candidatus Nitrobium versatile</name>
    <dbReference type="NCBI Taxonomy" id="2884831"/>
    <lineage>
        <taxon>Bacteria</taxon>
        <taxon>Pseudomonadati</taxon>
        <taxon>Nitrospirota</taxon>
        <taxon>Nitrospiria</taxon>
        <taxon>Nitrospirales</taxon>
        <taxon>Nitrospiraceae</taxon>
        <taxon>Candidatus Nitrobium</taxon>
    </lineage>
</organism>
<accession>A0A953J2L5</accession>
<name>A0A953J2L5_9BACT</name>
<gene>
    <name evidence="3" type="ORF">K8I29_02640</name>
</gene>
<dbReference type="SUPFAM" id="SSF51735">
    <property type="entry name" value="NAD(P)-binding Rossmann-fold domains"/>
    <property type="match status" value="1"/>
</dbReference>
<dbReference type="InterPro" id="IPR036291">
    <property type="entry name" value="NAD(P)-bd_dom_sf"/>
</dbReference>
<dbReference type="PANTHER" id="PTHR43000">
    <property type="entry name" value="DTDP-D-GLUCOSE 4,6-DEHYDRATASE-RELATED"/>
    <property type="match status" value="1"/>
</dbReference>
<comment type="similarity">
    <text evidence="1">Belongs to the NAD(P)-dependent epimerase/dehydratase family.</text>
</comment>
<dbReference type="Proteomes" id="UP000705867">
    <property type="component" value="Unassembled WGS sequence"/>
</dbReference>
<dbReference type="InterPro" id="IPR001509">
    <property type="entry name" value="Epimerase_deHydtase"/>
</dbReference>
<evidence type="ECO:0000259" key="2">
    <source>
        <dbReference type="Pfam" id="PF01370"/>
    </source>
</evidence>